<dbReference type="Proteomes" id="UP001159363">
    <property type="component" value="Chromosome 8"/>
</dbReference>
<reference evidence="2 3" key="1">
    <citation type="submission" date="2023-02" db="EMBL/GenBank/DDBJ databases">
        <title>LHISI_Scaffold_Assembly.</title>
        <authorList>
            <person name="Stuart O.P."/>
            <person name="Cleave R."/>
            <person name="Magrath M.J.L."/>
            <person name="Mikheyev A.S."/>
        </authorList>
    </citation>
    <scope>NUCLEOTIDE SEQUENCE [LARGE SCALE GENOMIC DNA]</scope>
    <source>
        <strain evidence="2">Daus_M_001</strain>
        <tissue evidence="2">Leg muscle</tissue>
    </source>
</reference>
<sequence length="582" mass="63115">MVQSLRHLTRWISRLWTSSYGVMLRTVYKSPVNNLDELKQRIAADRYCRQENSSADMAGAGVSRRPLPTWKEQGKGSVPLMQGGWRGKADLRSEKDDTTVRNTRRGLPRRGSRRPSPQHQMGRDGVSIQTAHPSVKRTRFDSRRDHLQVGNTAGFSAEKGGVGMGDNYMRINCVIAAICKALNCHAVSSSGCVRATSGLQAATQAGGNGRSLRKPSHQRHRPARFPHAKSGVTQSRIEPGNLGTTRGQATHGSSMRLPPNTMVVGEWEGGGRGEADHDAGNFILIMIPGVGLDGRKGEGSGTEICPGVRVQFRAALTQGNKGSYPLATPSPPSPPLRCCLARPPRIGSACFTSRGFGGGGEVALLPAGEIVFKPGRAEKMWKTHRSVRYGSVRANPTLSSLVTPQRLVDSEAIKRRSKLLREDGLWKEWEGIGHCRIGNQNRTGVLPNASPLSYDCATCSRRNSMAGKTGIPRQKPATDVSHAQKSSRSLRGIDPVSPLWEASKCSDHYTTTAPCNEDLASPMRLRRVEYGIAPDRKGTGNGRVPRKPADKRHSPARVSLAEVQGEPARGLNPVRLSGKRAV</sequence>
<evidence type="ECO:0000256" key="1">
    <source>
        <dbReference type="SAM" id="MobiDB-lite"/>
    </source>
</evidence>
<protein>
    <submittedName>
        <fullName evidence="2">Uncharacterized protein</fullName>
    </submittedName>
</protein>
<feature type="region of interest" description="Disordered" evidence="1">
    <location>
        <begin position="531"/>
        <end position="582"/>
    </location>
</feature>
<accession>A0ABQ9GVM3</accession>
<feature type="compositionally biased region" description="Basic residues" evidence="1">
    <location>
        <begin position="211"/>
        <end position="227"/>
    </location>
</feature>
<evidence type="ECO:0000313" key="2">
    <source>
        <dbReference type="EMBL" id="KAJ8876088.1"/>
    </source>
</evidence>
<dbReference type="EMBL" id="JARBHB010000009">
    <property type="protein sequence ID" value="KAJ8876088.1"/>
    <property type="molecule type" value="Genomic_DNA"/>
</dbReference>
<name>A0ABQ9GVM3_9NEOP</name>
<organism evidence="2 3">
    <name type="scientific">Dryococelus australis</name>
    <dbReference type="NCBI Taxonomy" id="614101"/>
    <lineage>
        <taxon>Eukaryota</taxon>
        <taxon>Metazoa</taxon>
        <taxon>Ecdysozoa</taxon>
        <taxon>Arthropoda</taxon>
        <taxon>Hexapoda</taxon>
        <taxon>Insecta</taxon>
        <taxon>Pterygota</taxon>
        <taxon>Neoptera</taxon>
        <taxon>Polyneoptera</taxon>
        <taxon>Phasmatodea</taxon>
        <taxon>Verophasmatodea</taxon>
        <taxon>Anareolatae</taxon>
        <taxon>Phasmatidae</taxon>
        <taxon>Eurycanthinae</taxon>
        <taxon>Dryococelus</taxon>
    </lineage>
</organism>
<feature type="region of interest" description="Disordered" evidence="1">
    <location>
        <begin position="203"/>
        <end position="260"/>
    </location>
</feature>
<gene>
    <name evidence="2" type="ORF">PR048_023997</name>
</gene>
<feature type="compositionally biased region" description="Polar residues" evidence="1">
    <location>
        <begin position="231"/>
        <end position="253"/>
    </location>
</feature>
<comment type="caution">
    <text evidence="2">The sequence shown here is derived from an EMBL/GenBank/DDBJ whole genome shotgun (WGS) entry which is preliminary data.</text>
</comment>
<feature type="compositionally biased region" description="Basic and acidic residues" evidence="1">
    <location>
        <begin position="87"/>
        <end position="99"/>
    </location>
</feature>
<proteinExistence type="predicted"/>
<feature type="region of interest" description="Disordered" evidence="1">
    <location>
        <begin position="55"/>
        <end position="161"/>
    </location>
</feature>
<feature type="region of interest" description="Disordered" evidence="1">
    <location>
        <begin position="466"/>
        <end position="493"/>
    </location>
</feature>
<evidence type="ECO:0000313" key="3">
    <source>
        <dbReference type="Proteomes" id="UP001159363"/>
    </source>
</evidence>
<feature type="compositionally biased region" description="Basic residues" evidence="1">
    <location>
        <begin position="102"/>
        <end position="113"/>
    </location>
</feature>
<feature type="compositionally biased region" description="Basic and acidic residues" evidence="1">
    <location>
        <begin position="138"/>
        <end position="147"/>
    </location>
</feature>
<keyword evidence="3" id="KW-1185">Reference proteome</keyword>